<evidence type="ECO:0000256" key="1">
    <source>
        <dbReference type="ARBA" id="ARBA00022723"/>
    </source>
</evidence>
<dbReference type="PANTHER" id="PTHR35848">
    <property type="entry name" value="OXALATE-BINDING PROTEIN"/>
    <property type="match status" value="1"/>
</dbReference>
<dbReference type="InterPro" id="IPR011051">
    <property type="entry name" value="RmlC_Cupin_sf"/>
</dbReference>
<reference evidence="3 4" key="1">
    <citation type="submission" date="2016-10" db="EMBL/GenBank/DDBJ databases">
        <authorList>
            <person name="de Groot N.N."/>
        </authorList>
    </citation>
    <scope>NUCLEOTIDE SEQUENCE [LARGE SCALE GENOMIC DNA]</scope>
    <source>
        <strain evidence="3 4">Nl18</strain>
    </source>
</reference>
<gene>
    <name evidence="3" type="ORF">SAMN05216404_101248</name>
</gene>
<dbReference type="EMBL" id="FOCT01000001">
    <property type="protein sequence ID" value="SEM82201.1"/>
    <property type="molecule type" value="Genomic_DNA"/>
</dbReference>
<evidence type="ECO:0000259" key="2">
    <source>
        <dbReference type="Pfam" id="PF07883"/>
    </source>
</evidence>
<dbReference type="Gene3D" id="2.60.120.10">
    <property type="entry name" value="Jelly Rolls"/>
    <property type="match status" value="1"/>
</dbReference>
<dbReference type="InterPro" id="IPR051610">
    <property type="entry name" value="GPI/OXD"/>
</dbReference>
<dbReference type="SUPFAM" id="SSF51182">
    <property type="entry name" value="RmlC-like cupins"/>
    <property type="match status" value="1"/>
</dbReference>
<proteinExistence type="predicted"/>
<dbReference type="Pfam" id="PF07883">
    <property type="entry name" value="Cupin_2"/>
    <property type="match status" value="1"/>
</dbReference>
<evidence type="ECO:0000313" key="3">
    <source>
        <dbReference type="EMBL" id="SEM82201.1"/>
    </source>
</evidence>
<dbReference type="RefSeq" id="WP_074743767.1">
    <property type="nucleotide sequence ID" value="NZ_FOCT01000001.1"/>
</dbReference>
<dbReference type="Proteomes" id="UP000183898">
    <property type="component" value="Unassembled WGS sequence"/>
</dbReference>
<evidence type="ECO:0000313" key="4">
    <source>
        <dbReference type="Proteomes" id="UP000183898"/>
    </source>
</evidence>
<keyword evidence="1" id="KW-0479">Metal-binding</keyword>
<dbReference type="GO" id="GO:0046872">
    <property type="term" value="F:metal ion binding"/>
    <property type="evidence" value="ECO:0007669"/>
    <property type="project" value="UniProtKB-KW"/>
</dbReference>
<dbReference type="GO" id="GO:0016853">
    <property type="term" value="F:isomerase activity"/>
    <property type="evidence" value="ECO:0007669"/>
    <property type="project" value="UniProtKB-KW"/>
</dbReference>
<accession>A0A1H8BH34</accession>
<name>A0A1H8BH34_9PROT</name>
<dbReference type="InterPro" id="IPR013096">
    <property type="entry name" value="Cupin_2"/>
</dbReference>
<dbReference type="AlphaFoldDB" id="A0A1H8BH34"/>
<keyword evidence="3" id="KW-0413">Isomerase</keyword>
<dbReference type="InterPro" id="IPR014710">
    <property type="entry name" value="RmlC-like_jellyroll"/>
</dbReference>
<protein>
    <submittedName>
        <fullName evidence="3">Mannose-6-phosphate isomerase, cupin superfamily</fullName>
    </submittedName>
</protein>
<sequence>MKRKNLQFEIGFRIVLGNPSSQAAEMVLLPGQAEGGPHNRHRGADQWLFVVSGMGIATINDKRYRLGEGSLLLIERGDEHEIRNTGEDLLQTLNFYVPPAYTTEGEELSRGRS</sequence>
<feature type="domain" description="Cupin type-2" evidence="2">
    <location>
        <begin position="25"/>
        <end position="92"/>
    </location>
</feature>
<organism evidence="3 4">
    <name type="scientific">Nitrosospira multiformis</name>
    <dbReference type="NCBI Taxonomy" id="1231"/>
    <lineage>
        <taxon>Bacteria</taxon>
        <taxon>Pseudomonadati</taxon>
        <taxon>Pseudomonadota</taxon>
        <taxon>Betaproteobacteria</taxon>
        <taxon>Nitrosomonadales</taxon>
        <taxon>Nitrosomonadaceae</taxon>
        <taxon>Nitrosospira</taxon>
    </lineage>
</organism>
<dbReference type="PANTHER" id="PTHR35848:SF6">
    <property type="entry name" value="CUPIN TYPE-2 DOMAIN-CONTAINING PROTEIN"/>
    <property type="match status" value="1"/>
</dbReference>